<dbReference type="PRINTS" id="PR00723">
    <property type="entry name" value="SUBTILISIN"/>
</dbReference>
<evidence type="ECO:0000256" key="4">
    <source>
        <dbReference type="ARBA" id="ARBA00022825"/>
    </source>
</evidence>
<evidence type="ECO:0000259" key="7">
    <source>
        <dbReference type="Pfam" id="PF00082"/>
    </source>
</evidence>
<dbReference type="EMBL" id="CP036426">
    <property type="protein sequence ID" value="QDV38987.1"/>
    <property type="molecule type" value="Genomic_DNA"/>
</dbReference>
<feature type="domain" description="Peptidase S8/S53" evidence="7">
    <location>
        <begin position="31"/>
        <end position="273"/>
    </location>
</feature>
<dbReference type="GO" id="GO:0004252">
    <property type="term" value="F:serine-type endopeptidase activity"/>
    <property type="evidence" value="ECO:0007669"/>
    <property type="project" value="UniProtKB-UniRule"/>
</dbReference>
<evidence type="ECO:0000256" key="6">
    <source>
        <dbReference type="SAM" id="MobiDB-lite"/>
    </source>
</evidence>
<dbReference type="Gene3D" id="3.40.50.200">
    <property type="entry name" value="Peptidase S8/S53 domain"/>
    <property type="match status" value="1"/>
</dbReference>
<evidence type="ECO:0000256" key="5">
    <source>
        <dbReference type="PROSITE-ProRule" id="PRU01240"/>
    </source>
</evidence>
<keyword evidence="4 5" id="KW-0720">Serine protease</keyword>
<keyword evidence="2 5" id="KW-0645">Protease</keyword>
<keyword evidence="11" id="KW-1185">Reference proteome</keyword>
<evidence type="ECO:0000256" key="2">
    <source>
        <dbReference type="ARBA" id="ARBA00022670"/>
    </source>
</evidence>
<dbReference type="InterPro" id="IPR040636">
    <property type="entry name" value="PatG_C"/>
</dbReference>
<dbReference type="Pfam" id="PF18047">
    <property type="entry name" value="PatG_D"/>
    <property type="match status" value="1"/>
</dbReference>
<feature type="compositionally biased region" description="Low complexity" evidence="6">
    <location>
        <begin position="311"/>
        <end position="320"/>
    </location>
</feature>
<dbReference type="PROSITE" id="PS51892">
    <property type="entry name" value="SUBTILASE"/>
    <property type="match status" value="1"/>
</dbReference>
<dbReference type="InterPro" id="IPR040483">
    <property type="entry name" value="PatG_dom"/>
</dbReference>
<dbReference type="SUPFAM" id="SSF52743">
    <property type="entry name" value="Subtilisin-like"/>
    <property type="match status" value="1"/>
</dbReference>
<dbReference type="PANTHER" id="PTHR43806:SF11">
    <property type="entry name" value="CEREVISIN-RELATED"/>
    <property type="match status" value="1"/>
</dbReference>
<dbReference type="EC" id="3.4.21.-" evidence="10"/>
<evidence type="ECO:0000256" key="1">
    <source>
        <dbReference type="ARBA" id="ARBA00011073"/>
    </source>
</evidence>
<reference evidence="10 11" key="1">
    <citation type="submission" date="2019-02" db="EMBL/GenBank/DDBJ databases">
        <title>Deep-cultivation of Planctomycetes and their phenomic and genomic characterization uncovers novel biology.</title>
        <authorList>
            <person name="Wiegand S."/>
            <person name="Jogler M."/>
            <person name="Boedeker C."/>
            <person name="Pinto D."/>
            <person name="Vollmers J."/>
            <person name="Rivas-Marin E."/>
            <person name="Kohn T."/>
            <person name="Peeters S.H."/>
            <person name="Heuer A."/>
            <person name="Rast P."/>
            <person name="Oberbeckmann S."/>
            <person name="Bunk B."/>
            <person name="Jeske O."/>
            <person name="Meyerdierks A."/>
            <person name="Storesund J.E."/>
            <person name="Kallscheuer N."/>
            <person name="Luecker S."/>
            <person name="Lage O.M."/>
            <person name="Pohl T."/>
            <person name="Merkel B.J."/>
            <person name="Hornburger P."/>
            <person name="Mueller R.-W."/>
            <person name="Bruemmer F."/>
            <person name="Labrenz M."/>
            <person name="Spormann A.M."/>
            <person name="Op den Camp H."/>
            <person name="Overmann J."/>
            <person name="Amann R."/>
            <person name="Jetten M.S.M."/>
            <person name="Mascher T."/>
            <person name="Medema M.H."/>
            <person name="Devos D.P."/>
            <person name="Kaster A.-K."/>
            <person name="Ovreas L."/>
            <person name="Rohde M."/>
            <person name="Galperin M.Y."/>
            <person name="Jogler C."/>
        </authorList>
    </citation>
    <scope>NUCLEOTIDE SEQUENCE [LARGE SCALE GENOMIC DNA]</scope>
    <source>
        <strain evidence="10 11">ElP</strain>
    </source>
</reference>
<evidence type="ECO:0000313" key="10">
    <source>
        <dbReference type="EMBL" id="QDV38987.1"/>
    </source>
</evidence>
<dbReference type="Pfam" id="PF00082">
    <property type="entry name" value="Peptidase_S8"/>
    <property type="match status" value="1"/>
</dbReference>
<dbReference type="KEGG" id="tpla:ElP_69480"/>
<feature type="region of interest" description="Disordered" evidence="6">
    <location>
        <begin position="303"/>
        <end position="419"/>
    </location>
</feature>
<feature type="active site" description="Charge relay system" evidence="5">
    <location>
        <position position="38"/>
    </location>
</feature>
<proteinExistence type="inferred from homology"/>
<dbReference type="NCBIfam" id="TIGR03895">
    <property type="entry name" value="protease_PatA"/>
    <property type="match status" value="1"/>
</dbReference>
<feature type="domain" description="PatG" evidence="8">
    <location>
        <begin position="444"/>
        <end position="537"/>
    </location>
</feature>
<gene>
    <name evidence="10" type="ORF">ElP_69480</name>
</gene>
<dbReference type="PANTHER" id="PTHR43806">
    <property type="entry name" value="PEPTIDASE S8"/>
    <property type="match status" value="1"/>
</dbReference>
<evidence type="ECO:0000256" key="3">
    <source>
        <dbReference type="ARBA" id="ARBA00022801"/>
    </source>
</evidence>
<dbReference type="GO" id="GO:0006508">
    <property type="term" value="P:proteolysis"/>
    <property type="evidence" value="ECO:0007669"/>
    <property type="project" value="UniProtKB-KW"/>
</dbReference>
<keyword evidence="3 5" id="KW-0378">Hydrolase</keyword>
<dbReference type="Proteomes" id="UP000317835">
    <property type="component" value="Chromosome"/>
</dbReference>
<name>A0A518HDQ3_9BACT</name>
<dbReference type="InterPro" id="IPR050131">
    <property type="entry name" value="Peptidase_S8_subtilisin-like"/>
</dbReference>
<evidence type="ECO:0000313" key="11">
    <source>
        <dbReference type="Proteomes" id="UP000317835"/>
    </source>
</evidence>
<dbReference type="InterPro" id="IPR023830">
    <property type="entry name" value="Peptidase_S8A_PatG"/>
</dbReference>
<feature type="active site" description="Charge relay system" evidence="5">
    <location>
        <position position="235"/>
    </location>
</feature>
<dbReference type="InterPro" id="IPR000209">
    <property type="entry name" value="Peptidase_S8/S53_dom"/>
</dbReference>
<feature type="compositionally biased region" description="Polar residues" evidence="6">
    <location>
        <begin position="359"/>
        <end position="370"/>
    </location>
</feature>
<sequence length="703" mass="72139">MRRFPADDCGALLAALAPLGEIWCETRGDPGVCVAVLDGPVDRSHPCLHGAYLSEVELIPGRPAVGNAAGGHGTRIASLIFGRHGGPACGLAPGCRGVLIPIYGPGPAAPASCSQGDLARALDLAVASGATVINVSGGQRVEAGAADPALARSVRGCADAGVLIVAAAGNDGCDCIHTPAGEPSVLAVGASSLDGRPLAFSNWGDGYLHNGILAIGEGLPVAEPGGLVSRSGGTSDAAAVVSGVAALLLSLLIRRGEPADPLRVRQVILETSTPCDPSAAPGGCRASLRGHLNLGAALARLAPRRRPARLPPAIASPPVARGGGTGPRGGPPSATPPGGSGLPGIVPLGTEVIPDLPANTESNMNQSAQHAASEGRVDESPADPPPSIIPPVEGGGEAPRGPAWEGAGGLGPPVGMRPTAPVGVSPSACGCSTGPAPAPGPGPVYALGQIGYDFGSEARRDSLLQQSGRNLLDPTTLVDYLGRDRFAAEAITWTLGLEGSTAYALRPAGAFAADGYARMVEFLRGQLEEGVERVSIPGVLSGSARLLNGQEVPVIAPELRGMFSWSTPALVREVLGDPGAGEGKRTADEAQAGAVANFLDRVYYEIRNLGIQPRDRAINYAATNAFELRFVYSDSLKDDLRLDRIDVERSPSSRPGSDCWDVNLTFFHPTRRQDVARRVYRLTVDVSDVLPVTIGKVRRWEVY</sequence>
<dbReference type="InterPro" id="IPR015500">
    <property type="entry name" value="Peptidase_S8_subtilisin-rel"/>
</dbReference>
<accession>A0A518HDQ3</accession>
<protein>
    <submittedName>
        <fullName evidence="10">Thermophilic serine proteinase</fullName>
        <ecNumber evidence="10">3.4.21.-</ecNumber>
    </submittedName>
</protein>
<dbReference type="RefSeq" id="WP_197446585.1">
    <property type="nucleotide sequence ID" value="NZ_CP036426.1"/>
</dbReference>
<dbReference type="InterPro" id="IPR036852">
    <property type="entry name" value="Peptidase_S8/S53_dom_sf"/>
</dbReference>
<feature type="domain" description="PatG C-terminal" evidence="9">
    <location>
        <begin position="588"/>
        <end position="700"/>
    </location>
</feature>
<feature type="active site" description="Charge relay system" evidence="5">
    <location>
        <position position="72"/>
    </location>
</feature>
<evidence type="ECO:0000259" key="9">
    <source>
        <dbReference type="Pfam" id="PF18065"/>
    </source>
</evidence>
<organism evidence="10 11">
    <name type="scientific">Tautonia plasticadhaerens</name>
    <dbReference type="NCBI Taxonomy" id="2527974"/>
    <lineage>
        <taxon>Bacteria</taxon>
        <taxon>Pseudomonadati</taxon>
        <taxon>Planctomycetota</taxon>
        <taxon>Planctomycetia</taxon>
        <taxon>Isosphaerales</taxon>
        <taxon>Isosphaeraceae</taxon>
        <taxon>Tautonia</taxon>
    </lineage>
</organism>
<dbReference type="Pfam" id="PF18065">
    <property type="entry name" value="PatG_C"/>
    <property type="match status" value="1"/>
</dbReference>
<dbReference type="AlphaFoldDB" id="A0A518HDQ3"/>
<evidence type="ECO:0000259" key="8">
    <source>
        <dbReference type="Pfam" id="PF18047"/>
    </source>
</evidence>
<comment type="similarity">
    <text evidence="1 5">Belongs to the peptidase S8 family.</text>
</comment>